<accession>A0A0A8ZS27</accession>
<organism evidence="1">
    <name type="scientific">Arundo donax</name>
    <name type="common">Giant reed</name>
    <name type="synonym">Donax arundinaceus</name>
    <dbReference type="NCBI Taxonomy" id="35708"/>
    <lineage>
        <taxon>Eukaryota</taxon>
        <taxon>Viridiplantae</taxon>
        <taxon>Streptophyta</taxon>
        <taxon>Embryophyta</taxon>
        <taxon>Tracheophyta</taxon>
        <taxon>Spermatophyta</taxon>
        <taxon>Magnoliopsida</taxon>
        <taxon>Liliopsida</taxon>
        <taxon>Poales</taxon>
        <taxon>Poaceae</taxon>
        <taxon>PACMAD clade</taxon>
        <taxon>Arundinoideae</taxon>
        <taxon>Arundineae</taxon>
        <taxon>Arundo</taxon>
    </lineage>
</organism>
<evidence type="ECO:0000313" key="1">
    <source>
        <dbReference type="EMBL" id="JAD39570.1"/>
    </source>
</evidence>
<name>A0A0A8ZS27_ARUDO</name>
<sequence length="24" mass="2748">MAVFRLSGIPHLLYPFSGGWPCIW</sequence>
<dbReference type="EMBL" id="GBRH01258325">
    <property type="protein sequence ID" value="JAD39570.1"/>
    <property type="molecule type" value="Transcribed_RNA"/>
</dbReference>
<dbReference type="AlphaFoldDB" id="A0A0A8ZS27"/>
<protein>
    <submittedName>
        <fullName evidence="1">Uncharacterized protein</fullName>
    </submittedName>
</protein>
<reference evidence="1" key="2">
    <citation type="journal article" date="2015" name="Data Brief">
        <title>Shoot transcriptome of the giant reed, Arundo donax.</title>
        <authorList>
            <person name="Barrero R.A."/>
            <person name="Guerrero F.D."/>
            <person name="Moolhuijzen P."/>
            <person name="Goolsby J.A."/>
            <person name="Tidwell J."/>
            <person name="Bellgard S.E."/>
            <person name="Bellgard M.I."/>
        </authorList>
    </citation>
    <scope>NUCLEOTIDE SEQUENCE</scope>
    <source>
        <tissue evidence="1">Shoot tissue taken approximately 20 cm above the soil surface</tissue>
    </source>
</reference>
<proteinExistence type="predicted"/>
<reference evidence="1" key="1">
    <citation type="submission" date="2014-09" db="EMBL/GenBank/DDBJ databases">
        <authorList>
            <person name="Magalhaes I.L.F."/>
            <person name="Oliveira U."/>
            <person name="Santos F.R."/>
            <person name="Vidigal T.H.D.A."/>
            <person name="Brescovit A.D."/>
            <person name="Santos A.J."/>
        </authorList>
    </citation>
    <scope>NUCLEOTIDE SEQUENCE</scope>
    <source>
        <tissue evidence="1">Shoot tissue taken approximately 20 cm above the soil surface</tissue>
    </source>
</reference>